<evidence type="ECO:0000256" key="1">
    <source>
        <dbReference type="ARBA" id="ARBA00022603"/>
    </source>
</evidence>
<keyword evidence="1 5" id="KW-0489">Methyltransferase</keyword>
<feature type="domain" description="Methyltransferase" evidence="4">
    <location>
        <begin position="46"/>
        <end position="137"/>
    </location>
</feature>
<gene>
    <name evidence="5" type="ORF">SAMN05216456_2696</name>
</gene>
<reference evidence="5 6" key="1">
    <citation type="submission" date="2016-10" db="EMBL/GenBank/DDBJ databases">
        <authorList>
            <person name="de Groot N.N."/>
        </authorList>
    </citation>
    <scope>NUCLEOTIDE SEQUENCE [LARGE SCALE GENOMIC DNA]</scope>
    <source>
        <strain evidence="5 6">IPL20</strain>
    </source>
</reference>
<dbReference type="Proteomes" id="UP000199074">
    <property type="component" value="Unassembled WGS sequence"/>
</dbReference>
<protein>
    <submittedName>
        <fullName evidence="5">Methyltransferase domain-containing protein</fullName>
    </submittedName>
</protein>
<keyword evidence="3" id="KW-0949">S-adenosyl-L-methionine</keyword>
<dbReference type="EMBL" id="FPCK01000003">
    <property type="protein sequence ID" value="SFV36997.1"/>
    <property type="molecule type" value="Genomic_DNA"/>
</dbReference>
<organism evidence="5 6">
    <name type="scientific">Devosia crocina</name>
    <dbReference type="NCBI Taxonomy" id="429728"/>
    <lineage>
        <taxon>Bacteria</taxon>
        <taxon>Pseudomonadati</taxon>
        <taxon>Pseudomonadota</taxon>
        <taxon>Alphaproteobacteria</taxon>
        <taxon>Hyphomicrobiales</taxon>
        <taxon>Devosiaceae</taxon>
        <taxon>Devosia</taxon>
    </lineage>
</organism>
<dbReference type="PANTHER" id="PTHR43464:SF19">
    <property type="entry name" value="UBIQUINONE BIOSYNTHESIS O-METHYLTRANSFERASE, MITOCHONDRIAL"/>
    <property type="match status" value="1"/>
</dbReference>
<dbReference type="SUPFAM" id="SSF53335">
    <property type="entry name" value="S-adenosyl-L-methionine-dependent methyltransferases"/>
    <property type="match status" value="1"/>
</dbReference>
<evidence type="ECO:0000256" key="2">
    <source>
        <dbReference type="ARBA" id="ARBA00022679"/>
    </source>
</evidence>
<dbReference type="GO" id="GO:0008168">
    <property type="term" value="F:methyltransferase activity"/>
    <property type="evidence" value="ECO:0007669"/>
    <property type="project" value="UniProtKB-KW"/>
</dbReference>
<evidence type="ECO:0000259" key="4">
    <source>
        <dbReference type="Pfam" id="PF13649"/>
    </source>
</evidence>
<dbReference type="STRING" id="429728.SAMN05216456_2696"/>
<keyword evidence="2 5" id="KW-0808">Transferase</keyword>
<name>A0A1I7NQN3_9HYPH</name>
<dbReference type="GO" id="GO:0032259">
    <property type="term" value="P:methylation"/>
    <property type="evidence" value="ECO:0007669"/>
    <property type="project" value="UniProtKB-KW"/>
</dbReference>
<dbReference type="PANTHER" id="PTHR43464">
    <property type="entry name" value="METHYLTRANSFERASE"/>
    <property type="match status" value="1"/>
</dbReference>
<dbReference type="OrthoDB" id="9791837at2"/>
<dbReference type="Gene3D" id="3.40.50.150">
    <property type="entry name" value="Vaccinia Virus protein VP39"/>
    <property type="match status" value="1"/>
</dbReference>
<dbReference type="CDD" id="cd02440">
    <property type="entry name" value="AdoMet_MTases"/>
    <property type="match status" value="1"/>
</dbReference>
<proteinExistence type="predicted"/>
<keyword evidence="6" id="KW-1185">Reference proteome</keyword>
<dbReference type="AlphaFoldDB" id="A0A1I7NQN3"/>
<evidence type="ECO:0000313" key="5">
    <source>
        <dbReference type="EMBL" id="SFV36997.1"/>
    </source>
</evidence>
<dbReference type="InterPro" id="IPR041698">
    <property type="entry name" value="Methyltransf_25"/>
</dbReference>
<dbReference type="Pfam" id="PF13649">
    <property type="entry name" value="Methyltransf_25"/>
    <property type="match status" value="1"/>
</dbReference>
<evidence type="ECO:0000256" key="3">
    <source>
        <dbReference type="ARBA" id="ARBA00022691"/>
    </source>
</evidence>
<dbReference type="InterPro" id="IPR029063">
    <property type="entry name" value="SAM-dependent_MTases_sf"/>
</dbReference>
<sequence length="250" mass="27759">MAQNIYDDAAFFEGYSQISRSRLGLAGAPEWSDVEAMLPDLDGLSVLDLGCGFGAFPRYAIERGAARVHGVDLSQNMLRVARERSGTMPITFEQANLETYEPEAGAFDLVYSALAIHYLADFDRFCAMVVRALGPGGGNLVITTEHPIWAARAEPDFRTDPDGTRVFAITDYGVEGQRTSNWITDGIVKYHRKLSTLIMTMHRHGLMLRAIEEWTATGERIAQNPALIDEKTRPQLLLMAAHRAPETDRN</sequence>
<evidence type="ECO:0000313" key="6">
    <source>
        <dbReference type="Proteomes" id="UP000199074"/>
    </source>
</evidence>
<dbReference type="RefSeq" id="WP_092425439.1">
    <property type="nucleotide sequence ID" value="NZ_FPCK01000003.1"/>
</dbReference>
<accession>A0A1I7NQN3</accession>